<dbReference type="SMART" id="SM00595">
    <property type="entry name" value="MADF"/>
    <property type="match status" value="1"/>
</dbReference>
<feature type="region of interest" description="Disordered" evidence="1">
    <location>
        <begin position="325"/>
        <end position="344"/>
    </location>
</feature>
<evidence type="ECO:0000313" key="3">
    <source>
        <dbReference type="EnsemblMetazoa" id="CJA05999.1"/>
    </source>
</evidence>
<evidence type="ECO:0000259" key="2">
    <source>
        <dbReference type="PROSITE" id="PS51029"/>
    </source>
</evidence>
<feature type="compositionally biased region" description="Polar residues" evidence="1">
    <location>
        <begin position="126"/>
        <end position="161"/>
    </location>
</feature>
<dbReference type="Pfam" id="PF01138">
    <property type="entry name" value="RNase_PH"/>
    <property type="match status" value="1"/>
</dbReference>
<feature type="compositionally biased region" description="Basic residues" evidence="1">
    <location>
        <begin position="84"/>
        <end position="95"/>
    </location>
</feature>
<name>A0A8R1DLA8_CAEJA</name>
<proteinExistence type="predicted"/>
<dbReference type="SUPFAM" id="SSF54211">
    <property type="entry name" value="Ribosomal protein S5 domain 2-like"/>
    <property type="match status" value="1"/>
</dbReference>
<keyword evidence="4" id="KW-1185">Reference proteome</keyword>
<protein>
    <submittedName>
        <fullName evidence="3">MADF domain-containing protein</fullName>
    </submittedName>
</protein>
<sequence>MPTIRSNLSIPLAAIEKLDDGKMETDEKVEKRAETAFRPLSVKCGVFGAQDGSGYAEFGNTRVLAQIYGTVENRTARNGTVKNRNARNRTAKSRTTRIGIAKNRTARNGTVKNRTTRNETAKNRTARNGTVKNRTVRNGTARNGTAKNRTARNRMSSSDAEQNYEVAGEEVYPYTAEVYPYTAPKNTGGRKSKLKKEDGYDSYKFEDMVELIQLVELQPALWDPADPNYHRDEFCFKMWDRIELQCKNFMPRGKKNGTVAKTRFNEIKGKYSDFVKRVQRAPSGSGAENACFPFARYLKFLDTASEKRSVQNAFIFGTPGITRRETSDEVLEAPKKRRKGSAEQNDITDRILMMMERNEKRMERFENQQIAEGTTEGYRIGMVFDDHTRGWGQMDKIKSESAVVTFIQKLRPASSSGRFPPLNTSLFSPPPSSPDYSVPSTSHNYDFY</sequence>
<dbReference type="Proteomes" id="UP000005237">
    <property type="component" value="Unassembled WGS sequence"/>
</dbReference>
<evidence type="ECO:0000256" key="1">
    <source>
        <dbReference type="SAM" id="MobiDB-lite"/>
    </source>
</evidence>
<evidence type="ECO:0000313" key="4">
    <source>
        <dbReference type="Proteomes" id="UP000005237"/>
    </source>
</evidence>
<feature type="region of interest" description="Disordered" evidence="1">
    <location>
        <begin position="414"/>
        <end position="448"/>
    </location>
</feature>
<organism evidence="3 4">
    <name type="scientific">Caenorhabditis japonica</name>
    <dbReference type="NCBI Taxonomy" id="281687"/>
    <lineage>
        <taxon>Eukaryota</taxon>
        <taxon>Metazoa</taxon>
        <taxon>Ecdysozoa</taxon>
        <taxon>Nematoda</taxon>
        <taxon>Chromadorea</taxon>
        <taxon>Rhabditida</taxon>
        <taxon>Rhabditina</taxon>
        <taxon>Rhabditomorpha</taxon>
        <taxon>Rhabditoidea</taxon>
        <taxon>Rhabditidae</taxon>
        <taxon>Peloderinae</taxon>
        <taxon>Caenorhabditis</taxon>
    </lineage>
</organism>
<reference evidence="3" key="2">
    <citation type="submission" date="2022-06" db="UniProtKB">
        <authorList>
            <consortium name="EnsemblMetazoa"/>
        </authorList>
    </citation>
    <scope>IDENTIFICATION</scope>
    <source>
        <strain evidence="3">DF5081</strain>
    </source>
</reference>
<dbReference type="AlphaFoldDB" id="A0A8R1DLA8"/>
<dbReference type="InterPro" id="IPR001247">
    <property type="entry name" value="ExoRNase_PH_dom1"/>
</dbReference>
<dbReference type="Pfam" id="PF10545">
    <property type="entry name" value="MADF_DNA_bdg"/>
    <property type="match status" value="1"/>
</dbReference>
<dbReference type="EnsemblMetazoa" id="CJA05999.1">
    <property type="protein sequence ID" value="CJA05999.1"/>
    <property type="gene ID" value="WBGene00125203"/>
</dbReference>
<feature type="region of interest" description="Disordered" evidence="1">
    <location>
        <begin position="82"/>
        <end position="164"/>
    </location>
</feature>
<dbReference type="PANTHER" id="PTHR12243">
    <property type="entry name" value="MADF DOMAIN TRANSCRIPTION FACTOR"/>
    <property type="match status" value="1"/>
</dbReference>
<dbReference type="PANTHER" id="PTHR12243:SF67">
    <property type="entry name" value="COREPRESSOR OF PANGOLIN, ISOFORM A-RELATED"/>
    <property type="match status" value="1"/>
</dbReference>
<dbReference type="PROSITE" id="PS51029">
    <property type="entry name" value="MADF"/>
    <property type="match status" value="1"/>
</dbReference>
<reference evidence="4" key="1">
    <citation type="submission" date="2010-08" db="EMBL/GenBank/DDBJ databases">
        <authorList>
            <consortium name="Caenorhabditis japonica Sequencing Consortium"/>
            <person name="Wilson R.K."/>
        </authorList>
    </citation>
    <scope>NUCLEOTIDE SEQUENCE [LARGE SCALE GENOMIC DNA]</scope>
    <source>
        <strain evidence="4">DF5081</strain>
    </source>
</reference>
<dbReference type="InterPro" id="IPR020568">
    <property type="entry name" value="Ribosomal_Su5_D2-typ_SF"/>
</dbReference>
<dbReference type="InterPro" id="IPR027408">
    <property type="entry name" value="PNPase/RNase_PH_dom_sf"/>
</dbReference>
<dbReference type="InterPro" id="IPR006578">
    <property type="entry name" value="MADF-dom"/>
</dbReference>
<dbReference type="InterPro" id="IPR039353">
    <property type="entry name" value="TF_Adf1"/>
</dbReference>
<dbReference type="Gene3D" id="3.30.230.70">
    <property type="entry name" value="GHMP Kinase, N-terminal domain"/>
    <property type="match status" value="1"/>
</dbReference>
<feature type="domain" description="MADF" evidence="2">
    <location>
        <begin position="210"/>
        <end position="306"/>
    </location>
</feature>
<accession>A0A8R1DLA8</accession>